<reference evidence="1" key="1">
    <citation type="submission" date="2020-08" db="EMBL/GenBank/DDBJ databases">
        <title>Multicomponent nature underlies the extraordinary mechanical properties of spider dragline silk.</title>
        <authorList>
            <person name="Kono N."/>
            <person name="Nakamura H."/>
            <person name="Mori M."/>
            <person name="Yoshida Y."/>
            <person name="Ohtoshi R."/>
            <person name="Malay A.D."/>
            <person name="Moran D.A.P."/>
            <person name="Tomita M."/>
            <person name="Numata K."/>
            <person name="Arakawa K."/>
        </authorList>
    </citation>
    <scope>NUCLEOTIDE SEQUENCE</scope>
</reference>
<gene>
    <name evidence="1" type="primary">NCL1_50801</name>
    <name evidence="1" type="ORF">TNCV_910671</name>
</gene>
<dbReference type="AlphaFoldDB" id="A0A8X7BD97"/>
<sequence>MYACHKLQLLAPKNWQCEARFHPNFEGEHPGGSQGSPNILPVPRTSREDLRLDSYLEYSPTTKFVEYNCVAGSFLHQDQNCRHCSSVVKVTDSKQACHEFEPSTAEDPPCREKMLFKYVESSNILPLVWCGSKKKGCQVRCRPRHLTMVQVYEILSRVSEGILTSHCSTIGGVLATDLVISDHGQVTRTAPEVVPHSLTNTPMGGRFSSQQI</sequence>
<accession>A0A8X7BD97</accession>
<dbReference type="EMBL" id="BMAU01021380">
    <property type="protein sequence ID" value="GFY27616.1"/>
    <property type="molecule type" value="Genomic_DNA"/>
</dbReference>
<comment type="caution">
    <text evidence="1">The sequence shown here is derived from an EMBL/GenBank/DDBJ whole genome shotgun (WGS) entry which is preliminary data.</text>
</comment>
<organism evidence="1 2">
    <name type="scientific">Trichonephila clavipes</name>
    <name type="common">Golden silk orbweaver</name>
    <name type="synonym">Nephila clavipes</name>
    <dbReference type="NCBI Taxonomy" id="2585209"/>
    <lineage>
        <taxon>Eukaryota</taxon>
        <taxon>Metazoa</taxon>
        <taxon>Ecdysozoa</taxon>
        <taxon>Arthropoda</taxon>
        <taxon>Chelicerata</taxon>
        <taxon>Arachnida</taxon>
        <taxon>Araneae</taxon>
        <taxon>Araneomorphae</taxon>
        <taxon>Entelegynae</taxon>
        <taxon>Araneoidea</taxon>
        <taxon>Nephilidae</taxon>
        <taxon>Trichonephila</taxon>
    </lineage>
</organism>
<proteinExistence type="predicted"/>
<keyword evidence="2" id="KW-1185">Reference proteome</keyword>
<dbReference type="Proteomes" id="UP000887159">
    <property type="component" value="Unassembled WGS sequence"/>
</dbReference>
<evidence type="ECO:0000313" key="2">
    <source>
        <dbReference type="Proteomes" id="UP000887159"/>
    </source>
</evidence>
<evidence type="ECO:0000313" key="1">
    <source>
        <dbReference type="EMBL" id="GFY27616.1"/>
    </source>
</evidence>
<protein>
    <submittedName>
        <fullName evidence="1">Uncharacterized protein</fullName>
    </submittedName>
</protein>
<name>A0A8X7BD97_TRICX</name>